<dbReference type="Proteomes" id="UP000235392">
    <property type="component" value="Unassembled WGS sequence"/>
</dbReference>
<reference evidence="2 3" key="1">
    <citation type="submission" date="2017-11" db="EMBL/GenBank/DDBJ databases">
        <title>De novo assembly and phasing of dikaryotic genomes from two isolates of Puccinia coronata f. sp. avenae, the causal agent of oat crown rust.</title>
        <authorList>
            <person name="Miller M.E."/>
            <person name="Zhang Y."/>
            <person name="Omidvar V."/>
            <person name="Sperschneider J."/>
            <person name="Schwessinger B."/>
            <person name="Raley C."/>
            <person name="Palmer J.M."/>
            <person name="Garnica D."/>
            <person name="Upadhyaya N."/>
            <person name="Rathjen J."/>
            <person name="Taylor J.M."/>
            <person name="Park R.F."/>
            <person name="Dodds P.N."/>
            <person name="Hirsch C.D."/>
            <person name="Kianian S.F."/>
            <person name="Figueroa M."/>
        </authorList>
    </citation>
    <scope>NUCLEOTIDE SEQUENCE [LARGE SCALE GENOMIC DNA]</scope>
    <source>
        <strain evidence="2">12SD80</strain>
    </source>
</reference>
<feature type="coiled-coil region" evidence="1">
    <location>
        <begin position="32"/>
        <end position="66"/>
    </location>
</feature>
<gene>
    <name evidence="2" type="ORF">PCASD_24955</name>
</gene>
<accession>A0A2N5RY42</accession>
<name>A0A2N5RY42_9BASI</name>
<evidence type="ECO:0000256" key="1">
    <source>
        <dbReference type="SAM" id="Coils"/>
    </source>
</evidence>
<organism evidence="2 3">
    <name type="scientific">Puccinia coronata f. sp. avenae</name>
    <dbReference type="NCBI Taxonomy" id="200324"/>
    <lineage>
        <taxon>Eukaryota</taxon>
        <taxon>Fungi</taxon>
        <taxon>Dikarya</taxon>
        <taxon>Basidiomycota</taxon>
        <taxon>Pucciniomycotina</taxon>
        <taxon>Pucciniomycetes</taxon>
        <taxon>Pucciniales</taxon>
        <taxon>Pucciniaceae</taxon>
        <taxon>Puccinia</taxon>
    </lineage>
</organism>
<comment type="caution">
    <text evidence="2">The sequence shown here is derived from an EMBL/GenBank/DDBJ whole genome shotgun (WGS) entry which is preliminary data.</text>
</comment>
<proteinExistence type="predicted"/>
<evidence type="ECO:0000313" key="3">
    <source>
        <dbReference type="Proteomes" id="UP000235392"/>
    </source>
</evidence>
<sequence length="72" mass="8233">MSIDLQKTLFDLFEVDQRSIKSSGKPNGIVISSSKENSIDQFELEVERLSEKVKTLKARISKLNLSHLRIDE</sequence>
<protein>
    <submittedName>
        <fullName evidence="2">Uncharacterized protein</fullName>
    </submittedName>
</protein>
<dbReference type="EMBL" id="PGCI01001279">
    <property type="protein sequence ID" value="PLW05909.1"/>
    <property type="molecule type" value="Genomic_DNA"/>
</dbReference>
<keyword evidence="1" id="KW-0175">Coiled coil</keyword>
<evidence type="ECO:0000313" key="2">
    <source>
        <dbReference type="EMBL" id="PLW05909.1"/>
    </source>
</evidence>
<dbReference type="AlphaFoldDB" id="A0A2N5RY42"/>